<dbReference type="AlphaFoldDB" id="A0A8K1CGX0"/>
<feature type="coiled-coil region" evidence="1">
    <location>
        <begin position="123"/>
        <end position="183"/>
    </location>
</feature>
<comment type="caution">
    <text evidence="3">The sequence shown here is derived from an EMBL/GenBank/DDBJ whole genome shotgun (WGS) entry which is preliminary data.</text>
</comment>
<accession>A0A8K1CGX0</accession>
<dbReference type="EMBL" id="SPLM01000072">
    <property type="protein sequence ID" value="TMW63157.1"/>
    <property type="molecule type" value="Genomic_DNA"/>
</dbReference>
<keyword evidence="4" id="KW-1185">Reference proteome</keyword>
<dbReference type="Proteomes" id="UP000794436">
    <property type="component" value="Unassembled WGS sequence"/>
</dbReference>
<evidence type="ECO:0000313" key="4">
    <source>
        <dbReference type="Proteomes" id="UP000794436"/>
    </source>
</evidence>
<reference evidence="3" key="1">
    <citation type="submission" date="2019-03" db="EMBL/GenBank/DDBJ databases">
        <title>Long read genome sequence of the mycoparasitic Pythium oligandrum ATCC 38472 isolated from sugarbeet rhizosphere.</title>
        <authorList>
            <person name="Gaulin E."/>
        </authorList>
    </citation>
    <scope>NUCLEOTIDE SEQUENCE</scope>
    <source>
        <strain evidence="3">ATCC 38472_TT</strain>
    </source>
</reference>
<keyword evidence="1" id="KW-0175">Coiled coil</keyword>
<organism evidence="3 4">
    <name type="scientific">Pythium oligandrum</name>
    <name type="common">Mycoparasitic fungus</name>
    <dbReference type="NCBI Taxonomy" id="41045"/>
    <lineage>
        <taxon>Eukaryota</taxon>
        <taxon>Sar</taxon>
        <taxon>Stramenopiles</taxon>
        <taxon>Oomycota</taxon>
        <taxon>Peronosporomycetes</taxon>
        <taxon>Pythiales</taxon>
        <taxon>Pythiaceae</taxon>
        <taxon>Pythium</taxon>
    </lineage>
</organism>
<sequence>MRHMRFLRHVRRMSYAPPPGAGGSDNSAAITLLGLAGVVGSVAYVYYDPDVLPAPVKNLLPIQEPKGHGMSLEEYEKWRAQQAGYQAPVKKQEDDLQSKADEDDFAPPGLENSIPVPRGDVSKEEMKASIEKLLAEARENEAAFIADLKKSRKLLDEEDRQMLQAFKDEKARLKKELKFVKSSK</sequence>
<protein>
    <submittedName>
        <fullName evidence="3">Uncharacterized protein</fullName>
    </submittedName>
</protein>
<evidence type="ECO:0000313" key="3">
    <source>
        <dbReference type="EMBL" id="TMW63157.1"/>
    </source>
</evidence>
<proteinExistence type="predicted"/>
<evidence type="ECO:0000256" key="1">
    <source>
        <dbReference type="SAM" id="Coils"/>
    </source>
</evidence>
<name>A0A8K1CGX0_PYTOL</name>
<dbReference type="OrthoDB" id="70660at2759"/>
<evidence type="ECO:0000256" key="2">
    <source>
        <dbReference type="SAM" id="MobiDB-lite"/>
    </source>
</evidence>
<feature type="compositionally biased region" description="Basic and acidic residues" evidence="2">
    <location>
        <begin position="90"/>
        <end position="100"/>
    </location>
</feature>
<feature type="region of interest" description="Disordered" evidence="2">
    <location>
        <begin position="83"/>
        <end position="122"/>
    </location>
</feature>
<gene>
    <name evidence="3" type="ORF">Poli38472_002098</name>
</gene>